<dbReference type="InterPro" id="IPR040771">
    <property type="entry name" value="TLP1_add_C"/>
</dbReference>
<keyword evidence="2" id="KW-0808">Transferase</keyword>
<organism evidence="5">
    <name type="scientific">freshwater metagenome</name>
    <dbReference type="NCBI Taxonomy" id="449393"/>
    <lineage>
        <taxon>unclassified sequences</taxon>
        <taxon>metagenomes</taxon>
        <taxon>ecological metagenomes</taxon>
    </lineage>
</organism>
<dbReference type="Gene3D" id="2.40.50.840">
    <property type="match status" value="1"/>
</dbReference>
<protein>
    <submittedName>
        <fullName evidence="5">Unannotated protein</fullName>
    </submittedName>
</protein>
<dbReference type="GO" id="GO:0016746">
    <property type="term" value="F:acyltransferase activity"/>
    <property type="evidence" value="ECO:0007669"/>
    <property type="project" value="UniProtKB-KW"/>
</dbReference>
<dbReference type="Gene3D" id="3.40.47.10">
    <property type="match status" value="1"/>
</dbReference>
<dbReference type="EMBL" id="CAEZUN010000038">
    <property type="protein sequence ID" value="CAB4597632.1"/>
    <property type="molecule type" value="Genomic_DNA"/>
</dbReference>
<evidence type="ECO:0000256" key="2">
    <source>
        <dbReference type="ARBA" id="ARBA00022679"/>
    </source>
</evidence>
<evidence type="ECO:0000256" key="1">
    <source>
        <dbReference type="ARBA" id="ARBA00010982"/>
    </source>
</evidence>
<dbReference type="SUPFAM" id="SSF53901">
    <property type="entry name" value="Thiolase-like"/>
    <property type="match status" value="2"/>
</dbReference>
<proteinExistence type="inferred from homology"/>
<evidence type="ECO:0000313" key="5">
    <source>
        <dbReference type="EMBL" id="CAB4597632.1"/>
    </source>
</evidence>
<reference evidence="5" key="1">
    <citation type="submission" date="2020-05" db="EMBL/GenBank/DDBJ databases">
        <authorList>
            <person name="Chiriac C."/>
            <person name="Salcher M."/>
            <person name="Ghai R."/>
            <person name="Kavagutti S V."/>
        </authorList>
    </citation>
    <scope>NUCLEOTIDE SEQUENCE</scope>
</reference>
<dbReference type="Pfam" id="PF18313">
    <property type="entry name" value="TLP1_add_C"/>
    <property type="match status" value="1"/>
</dbReference>
<dbReference type="PANTHER" id="PTHR18919">
    <property type="entry name" value="ACETYL-COA C-ACYLTRANSFERASE"/>
    <property type="match status" value="1"/>
</dbReference>
<gene>
    <name evidence="5" type="ORF">UFOPK1826_00441</name>
</gene>
<name>A0A6J6G8G0_9ZZZZ</name>
<evidence type="ECO:0000259" key="4">
    <source>
        <dbReference type="Pfam" id="PF18313"/>
    </source>
</evidence>
<sequence>MSIDPRTPVLVGQGQIVNHAATLADAREPVQLITEAIRSATLDAGLSTVPDVDALNIVRMLSWRYANPAHTVAKLLGINTRADGITPHGGNMPQLIVNKLAREIQNGELDIAIIAGGESSYSRSRAQRENVTLNWTPEVQGTPAPLQIIDDAALSSPEEIARKIFLPVQIYPMFETAIRAKAKRSIAEHDQIISELWSRFSGVAATNTNAWSQTALSAEQIRTVTPKNRMIGSPYRKVMNSNNQVDMAAALIICSVEKATQLGIAKDRWVFPISGTDCHEHYYISNRFSFSDTPAVRLGGAMACDLADVSISEISLIDLYSCFPSAVQLGAQSLNLSLDQQLTITGGLSFAGGPWNNYVMHAIATMMTKLRNDTGSKQNGFIWANGGYATKHSFGVYSTEPGKKGFRYGSPQVDIDSLDTRELASPSEAASNVAGQATIEAYTVMHDREGAPETAIAAVLLKDSRRAWATSTDRHVATAMCTDEWVGRKVNLNADGTLNI</sequence>
<feature type="domain" description="Thiolase-like protein type 1 additional C-terminal" evidence="4">
    <location>
        <begin position="428"/>
        <end position="497"/>
    </location>
</feature>
<comment type="similarity">
    <text evidence="1">Belongs to the thiolase-like superfamily. Thiolase family.</text>
</comment>
<evidence type="ECO:0000256" key="3">
    <source>
        <dbReference type="ARBA" id="ARBA00023315"/>
    </source>
</evidence>
<accession>A0A6J6G8G0</accession>
<dbReference type="InterPro" id="IPR016039">
    <property type="entry name" value="Thiolase-like"/>
</dbReference>
<dbReference type="PANTHER" id="PTHR18919:SF139">
    <property type="entry name" value="THIOLASE-LIKE PROTEIN TYPE 1 ADDITIONAL C-TERMINAL DOMAIN-CONTAINING PROTEIN"/>
    <property type="match status" value="1"/>
</dbReference>
<keyword evidence="3" id="KW-0012">Acyltransferase</keyword>
<dbReference type="AlphaFoldDB" id="A0A6J6G8G0"/>